<evidence type="ECO:0000256" key="1">
    <source>
        <dbReference type="ARBA" id="ARBA00001165"/>
    </source>
</evidence>
<dbReference type="SUPFAM" id="SSF51556">
    <property type="entry name" value="Metallo-dependent hydrolases"/>
    <property type="match status" value="1"/>
</dbReference>
<dbReference type="InterPro" id="IPR003766">
    <property type="entry name" value="Uronate_isomerase"/>
</dbReference>
<comment type="catalytic activity">
    <reaction evidence="7">
        <text>aldehydo-D-galacturonate = keto-D-tagaturonate</text>
        <dbReference type="Rhea" id="RHEA:27702"/>
        <dbReference type="ChEBI" id="CHEBI:12952"/>
        <dbReference type="ChEBI" id="CHEBI:17886"/>
    </reaction>
</comment>
<dbReference type="Gene3D" id="1.10.2020.10">
    <property type="entry name" value="uronate isomerase, domain 2, chain A"/>
    <property type="match status" value="1"/>
</dbReference>
<dbReference type="UniPathway" id="UPA00246"/>
<dbReference type="PANTHER" id="PTHR30068:SF4">
    <property type="entry name" value="URONATE ISOMERASE"/>
    <property type="match status" value="1"/>
</dbReference>
<protein>
    <recommendedName>
        <fullName evidence="5 7">Uronate isomerase</fullName>
        <ecNumber evidence="4 7">5.3.1.12</ecNumber>
    </recommendedName>
    <alternativeName>
        <fullName evidence="7">Glucuronate isomerase</fullName>
    </alternativeName>
    <alternativeName>
        <fullName evidence="7">Uronic isomerase</fullName>
    </alternativeName>
</protein>
<comment type="catalytic activity">
    <reaction evidence="1 7">
        <text>D-glucuronate = D-fructuronate</text>
        <dbReference type="Rhea" id="RHEA:13049"/>
        <dbReference type="ChEBI" id="CHEBI:58720"/>
        <dbReference type="ChEBI" id="CHEBI:59863"/>
        <dbReference type="EC" id="5.3.1.12"/>
    </reaction>
</comment>
<comment type="caution">
    <text evidence="8">The sequence shown here is derived from an EMBL/GenBank/DDBJ whole genome shotgun (WGS) entry which is preliminary data.</text>
</comment>
<evidence type="ECO:0000313" key="9">
    <source>
        <dbReference type="Proteomes" id="UP000295164"/>
    </source>
</evidence>
<evidence type="ECO:0000256" key="4">
    <source>
        <dbReference type="ARBA" id="ARBA00012546"/>
    </source>
</evidence>
<dbReference type="AlphaFoldDB" id="A0A4R4E426"/>
<evidence type="ECO:0000256" key="2">
    <source>
        <dbReference type="ARBA" id="ARBA00004892"/>
    </source>
</evidence>
<dbReference type="GO" id="GO:0019698">
    <property type="term" value="P:D-galacturonate catabolic process"/>
    <property type="evidence" value="ECO:0007669"/>
    <property type="project" value="TreeGrafter"/>
</dbReference>
<dbReference type="EMBL" id="SKFH01000006">
    <property type="protein sequence ID" value="TCZ73440.1"/>
    <property type="molecule type" value="Genomic_DNA"/>
</dbReference>
<dbReference type="Gene3D" id="3.20.20.140">
    <property type="entry name" value="Metal-dependent hydrolases"/>
    <property type="match status" value="1"/>
</dbReference>
<accession>A0A4R4E426</accession>
<gene>
    <name evidence="7 8" type="primary">uxaC</name>
    <name evidence="8" type="ORF">E0486_05625</name>
</gene>
<dbReference type="EC" id="5.3.1.12" evidence="4 7"/>
<proteinExistence type="inferred from homology"/>
<reference evidence="8 9" key="1">
    <citation type="submission" date="2019-03" db="EMBL/GenBank/DDBJ databases">
        <authorList>
            <person name="Kim M.K.M."/>
        </authorList>
    </citation>
    <scope>NUCLEOTIDE SEQUENCE [LARGE SCALE GENOMIC DNA]</scope>
    <source>
        <strain evidence="8 9">17J68-15</strain>
    </source>
</reference>
<dbReference type="PANTHER" id="PTHR30068">
    <property type="entry name" value="URONATE ISOMERASE"/>
    <property type="match status" value="1"/>
</dbReference>
<evidence type="ECO:0000256" key="5">
    <source>
        <dbReference type="ARBA" id="ARBA00020555"/>
    </source>
</evidence>
<evidence type="ECO:0000313" key="8">
    <source>
        <dbReference type="EMBL" id="TCZ73440.1"/>
    </source>
</evidence>
<dbReference type="NCBIfam" id="NF002794">
    <property type="entry name" value="PRK02925.1"/>
    <property type="match status" value="1"/>
</dbReference>
<dbReference type="OrthoDB" id="9766564at2"/>
<evidence type="ECO:0000256" key="6">
    <source>
        <dbReference type="ARBA" id="ARBA00023235"/>
    </source>
</evidence>
<dbReference type="GO" id="GO:0042840">
    <property type="term" value="P:D-glucuronate catabolic process"/>
    <property type="evidence" value="ECO:0007669"/>
    <property type="project" value="TreeGrafter"/>
</dbReference>
<comment type="similarity">
    <text evidence="3 7">Belongs to the metallo-dependent hydrolases superfamily. Uronate isomerase family.</text>
</comment>
<keyword evidence="6 7" id="KW-0413">Isomerase</keyword>
<sequence>MKQFLDENFLLNNKTAELLYHEFAAPMPIIDYHCHLPPDQIAADGNFANLTQVWLYGDHYKWRAMRTNGINERYCTGDAPDFEKFQKWAETVPYTLRNPLYHWTHLELQRYFSVQDILNPGTAGRIYEECSAKLQTPEYSVRGLLRKMNVKVVCTTDDPIDTLEHHAQIKADGFETRILPAFRPDKAMNVDHVATFNDYLGKLEAVTNLSISSFNDYLAALKSRHDFFATMGCSVSDHGLEQIYAEPWSESEVRGIFSKIRSGGELSALENLKFKSAMLEIFAVWDWEKGWVQQYHLGALRNNNLRMMRRLGPDTGWDSIGDFSQGRALATFLARLDEKDQLAKTILYNLNPADNEMMATMIGNFNDGSVAGKIQYGSGWWFLDQKDGMTRQINALSNMGLLSRFVGMLTDSRSFLSYPRHEYFRRLLCNMFGEEIENGELPADIDWTGQVIRDICYNNASNYFNWKEASAPVTLPVTNG</sequence>
<dbReference type="RefSeq" id="WP_131851170.1">
    <property type="nucleotide sequence ID" value="NZ_SKFH01000006.1"/>
</dbReference>
<dbReference type="HAMAP" id="MF_00675">
    <property type="entry name" value="UxaC"/>
    <property type="match status" value="1"/>
</dbReference>
<organism evidence="8 9">
    <name type="scientific">Flaviaesturariibacter aridisoli</name>
    <dbReference type="NCBI Taxonomy" id="2545761"/>
    <lineage>
        <taxon>Bacteria</taxon>
        <taxon>Pseudomonadati</taxon>
        <taxon>Bacteroidota</taxon>
        <taxon>Chitinophagia</taxon>
        <taxon>Chitinophagales</taxon>
        <taxon>Chitinophagaceae</taxon>
        <taxon>Flaviaestuariibacter</taxon>
    </lineage>
</organism>
<dbReference type="InterPro" id="IPR032466">
    <property type="entry name" value="Metal_Hydrolase"/>
</dbReference>
<dbReference type="Pfam" id="PF02614">
    <property type="entry name" value="UxaC"/>
    <property type="match status" value="1"/>
</dbReference>
<dbReference type="Proteomes" id="UP000295164">
    <property type="component" value="Unassembled WGS sequence"/>
</dbReference>
<evidence type="ECO:0000256" key="7">
    <source>
        <dbReference type="HAMAP-Rule" id="MF_00675"/>
    </source>
</evidence>
<evidence type="ECO:0000256" key="3">
    <source>
        <dbReference type="ARBA" id="ARBA00008397"/>
    </source>
</evidence>
<keyword evidence="9" id="KW-1185">Reference proteome</keyword>
<name>A0A4R4E426_9BACT</name>
<dbReference type="GO" id="GO:0008880">
    <property type="term" value="F:glucuronate isomerase activity"/>
    <property type="evidence" value="ECO:0007669"/>
    <property type="project" value="UniProtKB-UniRule"/>
</dbReference>
<comment type="pathway">
    <text evidence="2 7">Carbohydrate metabolism; pentose and glucuronate interconversion.</text>
</comment>